<gene>
    <name evidence="1" type="ORF">ACFSAH_17865</name>
</gene>
<keyword evidence="2" id="KW-1185">Reference proteome</keyword>
<organism evidence="1 2">
    <name type="scientific">Pseudopedobacter beijingensis</name>
    <dbReference type="NCBI Taxonomy" id="1207056"/>
    <lineage>
        <taxon>Bacteria</taxon>
        <taxon>Pseudomonadati</taxon>
        <taxon>Bacteroidota</taxon>
        <taxon>Sphingobacteriia</taxon>
        <taxon>Sphingobacteriales</taxon>
        <taxon>Sphingobacteriaceae</taxon>
        <taxon>Pseudopedobacter</taxon>
    </lineage>
</organism>
<comment type="caution">
    <text evidence="1">The sequence shown here is derived from an EMBL/GenBank/DDBJ whole genome shotgun (WGS) entry which is preliminary data.</text>
</comment>
<protein>
    <recommendedName>
        <fullName evidence="3">DKNYY family protein</fullName>
    </recommendedName>
</protein>
<reference evidence="2" key="1">
    <citation type="journal article" date="2019" name="Int. J. Syst. Evol. Microbiol.">
        <title>The Global Catalogue of Microorganisms (GCM) 10K type strain sequencing project: providing services to taxonomists for standard genome sequencing and annotation.</title>
        <authorList>
            <consortium name="The Broad Institute Genomics Platform"/>
            <consortium name="The Broad Institute Genome Sequencing Center for Infectious Disease"/>
            <person name="Wu L."/>
            <person name="Ma J."/>
        </authorList>
    </citation>
    <scope>NUCLEOTIDE SEQUENCE [LARGE SCALE GENOMIC DNA]</scope>
    <source>
        <strain evidence="2">CCUG 53762</strain>
    </source>
</reference>
<evidence type="ECO:0008006" key="3">
    <source>
        <dbReference type="Google" id="ProtNLM"/>
    </source>
</evidence>
<evidence type="ECO:0000313" key="1">
    <source>
        <dbReference type="EMBL" id="MFD1631745.1"/>
    </source>
</evidence>
<proteinExistence type="predicted"/>
<accession>A0ABW4IHY8</accession>
<dbReference type="Proteomes" id="UP001597118">
    <property type="component" value="Unassembled WGS sequence"/>
</dbReference>
<evidence type="ECO:0000313" key="2">
    <source>
        <dbReference type="Proteomes" id="UP001597118"/>
    </source>
</evidence>
<sequence>MMIWKKNQDFLFKSFGIKVSDARYLRRVQFFHKDAANRSYYWGDRKGKFWWGVYDTEGNEMYQQTVMDDPEVIELTGGGKYPLNSSIIHFAADYDGIIYFSRTIRRGGDLLNEDAPFLQSITYYDWNDRSTGEIVLNSETDSRNYLEHLYKWDNNRLITKRFKLEVKYMGKEYDLCILSKHLALIEVVKQADYPNLNIPEYHTPFFGVSDYDYLVCEGLNIKRKSIKNSNKIEWSDYAYYRDYGRSDTLKTLAFYQSGNKAVHTFEVRGDGKVTYDTLYWDIATGRRL</sequence>
<dbReference type="EMBL" id="JBHUDG010000050">
    <property type="protein sequence ID" value="MFD1631745.1"/>
    <property type="molecule type" value="Genomic_DNA"/>
</dbReference>
<name>A0ABW4IHY8_9SPHI</name>
<dbReference type="RefSeq" id="WP_379664111.1">
    <property type="nucleotide sequence ID" value="NZ_JBHUDG010000050.1"/>
</dbReference>